<name>A0A2W5S2F9_ACIJO</name>
<evidence type="ECO:0000256" key="1">
    <source>
        <dbReference type="ARBA" id="ARBA00008761"/>
    </source>
</evidence>
<dbReference type="InterPro" id="IPR021027">
    <property type="entry name" value="Transposase_put_HTH"/>
</dbReference>
<evidence type="ECO:0000259" key="10">
    <source>
        <dbReference type="Pfam" id="PF12323"/>
    </source>
</evidence>
<dbReference type="AlphaFoldDB" id="A0A2W5S2F9"/>
<feature type="domain" description="Cas12f1-like TNB" evidence="9">
    <location>
        <begin position="324"/>
        <end position="391"/>
    </location>
</feature>
<evidence type="ECO:0000256" key="4">
    <source>
        <dbReference type="ARBA" id="ARBA00022723"/>
    </source>
</evidence>
<evidence type="ECO:0000313" key="12">
    <source>
        <dbReference type="Proteomes" id="UP000249282"/>
    </source>
</evidence>
<keyword evidence="4" id="KW-0479">Metal-binding</keyword>
<dbReference type="GO" id="GO:0046872">
    <property type="term" value="F:metal ion binding"/>
    <property type="evidence" value="ECO:0007669"/>
    <property type="project" value="UniProtKB-KW"/>
</dbReference>
<evidence type="ECO:0000256" key="3">
    <source>
        <dbReference type="ARBA" id="ARBA00022578"/>
    </source>
</evidence>
<keyword evidence="3" id="KW-0815">Transposition</keyword>
<comment type="caution">
    <text evidence="11">The sequence shown here is derived from an EMBL/GenBank/DDBJ whole genome shotgun (WGS) entry which is preliminary data.</text>
</comment>
<gene>
    <name evidence="11" type="ORF">DI542_02785</name>
</gene>
<feature type="domain" description="Probable transposase IS891/IS1136/IS1341" evidence="8">
    <location>
        <begin position="194"/>
        <end position="312"/>
    </location>
</feature>
<keyword evidence="6" id="KW-0238">DNA-binding</keyword>
<accession>A0A2W5S2F9</accession>
<evidence type="ECO:0000259" key="8">
    <source>
        <dbReference type="Pfam" id="PF01385"/>
    </source>
</evidence>
<dbReference type="EMBL" id="QFQJ01000007">
    <property type="protein sequence ID" value="PZQ93185.1"/>
    <property type="molecule type" value="Genomic_DNA"/>
</dbReference>
<dbReference type="Pfam" id="PF01385">
    <property type="entry name" value="OrfB_IS605"/>
    <property type="match status" value="1"/>
</dbReference>
<dbReference type="GO" id="GO:0003677">
    <property type="term" value="F:DNA binding"/>
    <property type="evidence" value="ECO:0007669"/>
    <property type="project" value="UniProtKB-KW"/>
</dbReference>
<dbReference type="PANTHER" id="PTHR30405:SF25">
    <property type="entry name" value="RNA-GUIDED DNA ENDONUCLEASE INSQ-RELATED"/>
    <property type="match status" value="1"/>
</dbReference>
<dbReference type="GO" id="GO:0006310">
    <property type="term" value="P:DNA recombination"/>
    <property type="evidence" value="ECO:0007669"/>
    <property type="project" value="UniProtKB-KW"/>
</dbReference>
<dbReference type="InterPro" id="IPR001959">
    <property type="entry name" value="Transposase"/>
</dbReference>
<dbReference type="RefSeq" id="WP_411935297.1">
    <property type="nucleotide sequence ID" value="NZ_JBKOHL010000021.1"/>
</dbReference>
<keyword evidence="7" id="KW-0233">DNA recombination</keyword>
<evidence type="ECO:0000256" key="7">
    <source>
        <dbReference type="ARBA" id="ARBA00023172"/>
    </source>
</evidence>
<evidence type="ECO:0000256" key="5">
    <source>
        <dbReference type="ARBA" id="ARBA00022833"/>
    </source>
</evidence>
<comment type="similarity">
    <text evidence="2">In the N-terminal section; belongs to the transposase 2 family.</text>
</comment>
<evidence type="ECO:0000259" key="9">
    <source>
        <dbReference type="Pfam" id="PF07282"/>
    </source>
</evidence>
<dbReference type="Pfam" id="PF12323">
    <property type="entry name" value="HTH_OrfB_IS605"/>
    <property type="match status" value="1"/>
</dbReference>
<dbReference type="PANTHER" id="PTHR30405">
    <property type="entry name" value="TRANSPOSASE"/>
    <property type="match status" value="1"/>
</dbReference>
<dbReference type="Proteomes" id="UP000249282">
    <property type="component" value="Unassembled WGS sequence"/>
</dbReference>
<dbReference type="GO" id="GO:0032196">
    <property type="term" value="P:transposition"/>
    <property type="evidence" value="ECO:0007669"/>
    <property type="project" value="UniProtKB-KW"/>
</dbReference>
<dbReference type="InterPro" id="IPR010095">
    <property type="entry name" value="Cas12f1-like_TNB"/>
</dbReference>
<reference evidence="11 12" key="1">
    <citation type="submission" date="2017-11" db="EMBL/GenBank/DDBJ databases">
        <title>Infants hospitalized years apart are colonized by the same room-sourced microbial strains.</title>
        <authorList>
            <person name="Brooks B."/>
            <person name="Olm M.R."/>
            <person name="Firek B.A."/>
            <person name="Baker R."/>
            <person name="Thomas B.C."/>
            <person name="Morowitz M.J."/>
            <person name="Banfield J.F."/>
        </authorList>
    </citation>
    <scope>NUCLEOTIDE SEQUENCE [LARGE SCALE GENOMIC DNA]</scope>
    <source>
        <strain evidence="11">S2_003_000_R3_20</strain>
    </source>
</reference>
<sequence length="405" mass="46862">MKQPFLKAYKYRIYPNSQQKVQFEKHFGCTRFIFNWALALQTKVHSETQKLLSKKDIQDQLVAMKKQPEFEWLNEVNSQSLLSGLLHLHTAYNNFFQRLKKGKIEFRKIKGYKPKLDEKRPLSHIVGYPRFKSKKVPQRSYQCPQHATVSFEHGLLHLPKIKGIKTVFSRTFDGKIKTVTISKTATGKYYASILVESELELVAPTTVQPDQTIGIDMGLNHMLIQSNGDKVENPRHLRQAQNRLAIQQKIFARKQKESKNYQRQKLSVAFIHEKVHLQRLDLHHKLTHHLICENQATTYAVEDLGIKNMVRNRKLAKSISDVAWGQFLTILQYKAKWFGKNILQIGRFVPSSKTCSCCGYKMEKLPLSVRLFECPNCNLVEDRDVNASINIRNFALADALGLRAV</sequence>
<dbReference type="NCBIfam" id="TIGR01766">
    <property type="entry name" value="IS200/IS605 family accessory protein TnpB-like domain"/>
    <property type="match status" value="1"/>
</dbReference>
<evidence type="ECO:0000256" key="2">
    <source>
        <dbReference type="ARBA" id="ARBA00011044"/>
    </source>
</evidence>
<proteinExistence type="inferred from homology"/>
<comment type="similarity">
    <text evidence="1">In the C-terminal section; belongs to the transposase 35 family.</text>
</comment>
<dbReference type="InterPro" id="IPR051399">
    <property type="entry name" value="RNA-guided_DNA_endo/Transpos"/>
</dbReference>
<feature type="domain" description="Transposase putative helix-turn-helix" evidence="10">
    <location>
        <begin position="6"/>
        <end position="50"/>
    </location>
</feature>
<protein>
    <submittedName>
        <fullName evidence="11">Transposase</fullName>
    </submittedName>
</protein>
<evidence type="ECO:0000256" key="6">
    <source>
        <dbReference type="ARBA" id="ARBA00023125"/>
    </source>
</evidence>
<dbReference type="Pfam" id="PF07282">
    <property type="entry name" value="Cas12f1-like_TNB"/>
    <property type="match status" value="1"/>
</dbReference>
<keyword evidence="5" id="KW-0862">Zinc</keyword>
<dbReference type="NCBIfam" id="NF040570">
    <property type="entry name" value="guided_TnpB"/>
    <property type="match status" value="1"/>
</dbReference>
<evidence type="ECO:0000313" key="11">
    <source>
        <dbReference type="EMBL" id="PZQ93185.1"/>
    </source>
</evidence>
<organism evidence="11 12">
    <name type="scientific">Acinetobacter johnsonii</name>
    <dbReference type="NCBI Taxonomy" id="40214"/>
    <lineage>
        <taxon>Bacteria</taxon>
        <taxon>Pseudomonadati</taxon>
        <taxon>Pseudomonadota</taxon>
        <taxon>Gammaproteobacteria</taxon>
        <taxon>Moraxellales</taxon>
        <taxon>Moraxellaceae</taxon>
        <taxon>Acinetobacter</taxon>
    </lineage>
</organism>